<dbReference type="AlphaFoldDB" id="A0A1H4C8T2"/>
<accession>A0A1H4C8T2</accession>
<gene>
    <name evidence="3" type="ORF">SAMN04515656_11449</name>
</gene>
<dbReference type="GO" id="GO:0003677">
    <property type="term" value="F:DNA binding"/>
    <property type="evidence" value="ECO:0007669"/>
    <property type="project" value="InterPro"/>
</dbReference>
<protein>
    <submittedName>
        <fullName evidence="3">Phage integrase family protein</fullName>
    </submittedName>
</protein>
<feature type="domain" description="Tyr recombinase" evidence="2">
    <location>
        <begin position="1"/>
        <end position="59"/>
    </location>
</feature>
<evidence type="ECO:0000259" key="2">
    <source>
        <dbReference type="PROSITE" id="PS51898"/>
    </source>
</evidence>
<dbReference type="STRING" id="81409.SAMN04515656_11449"/>
<keyword evidence="1" id="KW-0233">DNA recombination</keyword>
<evidence type="ECO:0000256" key="1">
    <source>
        <dbReference type="ARBA" id="ARBA00023172"/>
    </source>
</evidence>
<sequence>MIELPKLRFHDLRHTYAVASIQAGDDFKTISENMGHHSVAFTMDTYAHVTDAMRKKSSQNMERFYNGLSV</sequence>
<proteinExistence type="predicted"/>
<evidence type="ECO:0000313" key="3">
    <source>
        <dbReference type="EMBL" id="SEA56835.1"/>
    </source>
</evidence>
<keyword evidence="4" id="KW-1185">Reference proteome</keyword>
<dbReference type="RefSeq" id="WP_176966687.1">
    <property type="nucleotide sequence ID" value="NZ_FNRK01000014.1"/>
</dbReference>
<dbReference type="Proteomes" id="UP000199394">
    <property type="component" value="Unassembled WGS sequence"/>
</dbReference>
<dbReference type="Gene3D" id="1.10.443.10">
    <property type="entry name" value="Intergrase catalytic core"/>
    <property type="match status" value="1"/>
</dbReference>
<dbReference type="EMBL" id="FNRK01000014">
    <property type="protein sequence ID" value="SEA56835.1"/>
    <property type="molecule type" value="Genomic_DNA"/>
</dbReference>
<dbReference type="SUPFAM" id="SSF56349">
    <property type="entry name" value="DNA breaking-rejoining enzymes"/>
    <property type="match status" value="1"/>
</dbReference>
<dbReference type="Pfam" id="PF00589">
    <property type="entry name" value="Phage_integrase"/>
    <property type="match status" value="1"/>
</dbReference>
<dbReference type="GO" id="GO:0006310">
    <property type="term" value="P:DNA recombination"/>
    <property type="evidence" value="ECO:0007669"/>
    <property type="project" value="UniProtKB-KW"/>
</dbReference>
<dbReference type="InterPro" id="IPR011010">
    <property type="entry name" value="DNA_brk_join_enz"/>
</dbReference>
<evidence type="ECO:0000313" key="4">
    <source>
        <dbReference type="Proteomes" id="UP000199394"/>
    </source>
</evidence>
<reference evidence="3 4" key="1">
    <citation type="submission" date="2016-10" db="EMBL/GenBank/DDBJ databases">
        <authorList>
            <person name="de Groot N.N."/>
        </authorList>
    </citation>
    <scope>NUCLEOTIDE SEQUENCE [LARGE SCALE GENOMIC DNA]</scope>
    <source>
        <strain evidence="3 4">SR12</strain>
    </source>
</reference>
<dbReference type="PROSITE" id="PS51898">
    <property type="entry name" value="TYR_RECOMBINASE"/>
    <property type="match status" value="1"/>
</dbReference>
<dbReference type="InterPro" id="IPR013762">
    <property type="entry name" value="Integrase-like_cat_sf"/>
</dbReference>
<dbReference type="GO" id="GO:0015074">
    <property type="term" value="P:DNA integration"/>
    <property type="evidence" value="ECO:0007669"/>
    <property type="project" value="InterPro"/>
</dbReference>
<dbReference type="InterPro" id="IPR002104">
    <property type="entry name" value="Integrase_catalytic"/>
</dbReference>
<organism evidence="3 4">
    <name type="scientific">Eubacterium aggregans</name>
    <dbReference type="NCBI Taxonomy" id="81409"/>
    <lineage>
        <taxon>Bacteria</taxon>
        <taxon>Bacillati</taxon>
        <taxon>Bacillota</taxon>
        <taxon>Clostridia</taxon>
        <taxon>Eubacteriales</taxon>
        <taxon>Eubacteriaceae</taxon>
        <taxon>Eubacterium</taxon>
    </lineage>
</organism>
<name>A0A1H4C8T2_9FIRM</name>